<gene>
    <name evidence="1" type="ORF">K1T71_012590</name>
</gene>
<reference evidence="1 2" key="1">
    <citation type="journal article" date="2021" name="Front. Genet.">
        <title>Chromosome-Level Genome Assembly Reveals Significant Gene Expansion in the Toll and IMD Signaling Pathways of Dendrolimus kikuchii.</title>
        <authorList>
            <person name="Zhou J."/>
            <person name="Wu P."/>
            <person name="Xiong Z."/>
            <person name="Liu N."/>
            <person name="Zhao N."/>
            <person name="Ji M."/>
            <person name="Qiu Y."/>
            <person name="Yang B."/>
        </authorList>
    </citation>
    <scope>NUCLEOTIDE SEQUENCE [LARGE SCALE GENOMIC DNA]</scope>
    <source>
        <strain evidence="1">Ann1</strain>
    </source>
</reference>
<evidence type="ECO:0000313" key="2">
    <source>
        <dbReference type="Proteomes" id="UP000824533"/>
    </source>
</evidence>
<proteinExistence type="predicted"/>
<keyword evidence="2" id="KW-1185">Reference proteome</keyword>
<evidence type="ECO:0000313" key="1">
    <source>
        <dbReference type="EMBL" id="KAJ0171827.1"/>
    </source>
</evidence>
<accession>A0ACC1CJT8</accession>
<sequence>MWVVGVMALLCALPHATSGQWRCPGLSARPAAECSCDLPHTLRCAGDHTALQIIGRHLREQRSRNKNTGVSLLDCALRGVSVLSSASVSELAGVGLHGLVISSGDIRRVQQGAFASVAGTLLALGLPNNQLPSVPTEALTRLWNLDRLDLSNNKIHTLDPNSFKGIRNLTYLDISDNQLTDISPDAFRPLVRLSVLRLRGNLLKVPALVSLKEAYMLKDLDLSSNALEGPLGPNTVPSLSQLSSLQLSDNTFASIRRGALAGLTNLTNLKLHNNQIDVLEDNAFKHLANLTHLDLSHNEIVAVSGASLAHLNSLTYLDLSHNFLRSLSAEPLKSLGQLAELFLHDNDISMIDDGALAQHKDLARFTIEDNPLNCDCLMAGFARWLREAKNLTQTDKSAAACATPPHLEGALISRLSKNKLCDDYEPTEKTKELNYANKINSIVTEDKMVDLDNDKDTYVDNLDGLDDDLYDEELDVPSEEDLPTSQAKVRLLDAWFDDEEVHLSWSVDPPSTRRYRCSGVTVSRADSMAKHVACHRASPANVVLRGLKIDPVDRYTFCIALEEMDRSDMPLSLVLGCGTPQVVRQRATFATPVPIVVTQPTVIETLRVSEVRSNVTSDGVLTVLISVMGLNQQYALQRSQRPPKSDALYPAFNNCYVILAVHSRGSLVAQKDSPCKSNLAISMEGFVRGPYEVCAKLSKMKVDESRQICVVPQLLEPLGSEMKAGFKSLNTALIGIALGLMVVIIGLAWFVRKMLKKPAEFEPHRCFRQEAAQEETPRASYVMLTATSKV</sequence>
<organism evidence="1 2">
    <name type="scientific">Dendrolimus kikuchii</name>
    <dbReference type="NCBI Taxonomy" id="765133"/>
    <lineage>
        <taxon>Eukaryota</taxon>
        <taxon>Metazoa</taxon>
        <taxon>Ecdysozoa</taxon>
        <taxon>Arthropoda</taxon>
        <taxon>Hexapoda</taxon>
        <taxon>Insecta</taxon>
        <taxon>Pterygota</taxon>
        <taxon>Neoptera</taxon>
        <taxon>Endopterygota</taxon>
        <taxon>Lepidoptera</taxon>
        <taxon>Glossata</taxon>
        <taxon>Ditrysia</taxon>
        <taxon>Bombycoidea</taxon>
        <taxon>Lasiocampidae</taxon>
        <taxon>Dendrolimus</taxon>
    </lineage>
</organism>
<comment type="caution">
    <text evidence="1">The sequence shown here is derived from an EMBL/GenBank/DDBJ whole genome shotgun (WGS) entry which is preliminary data.</text>
</comment>
<dbReference type="Proteomes" id="UP000824533">
    <property type="component" value="Linkage Group LG23"/>
</dbReference>
<dbReference type="EMBL" id="CM034409">
    <property type="protein sequence ID" value="KAJ0171827.1"/>
    <property type="molecule type" value="Genomic_DNA"/>
</dbReference>
<protein>
    <submittedName>
        <fullName evidence="1">Uncharacterized protein</fullName>
    </submittedName>
</protein>
<name>A0ACC1CJT8_9NEOP</name>